<evidence type="ECO:0000313" key="3">
    <source>
        <dbReference type="Proteomes" id="UP000594468"/>
    </source>
</evidence>
<dbReference type="RefSeq" id="WP_195170051.1">
    <property type="nucleotide sequence ID" value="NZ_CP062983.1"/>
</dbReference>
<dbReference type="Gene3D" id="3.30.200.20">
    <property type="entry name" value="Phosphorylase Kinase, domain 1"/>
    <property type="match status" value="1"/>
</dbReference>
<dbReference type="PANTHER" id="PTHR21310">
    <property type="entry name" value="AMINOGLYCOSIDE PHOSPHOTRANSFERASE-RELATED-RELATED"/>
    <property type="match status" value="1"/>
</dbReference>
<dbReference type="InterPro" id="IPR002575">
    <property type="entry name" value="Aminoglycoside_PTrfase"/>
</dbReference>
<dbReference type="KEGG" id="pmet:G4Y79_20170"/>
<keyword evidence="2" id="KW-0808">Transferase</keyword>
<gene>
    <name evidence="2" type="ORF">G4Y79_20170</name>
</gene>
<organism evidence="2 3">
    <name type="scientific">Phototrophicus methaneseepsis</name>
    <dbReference type="NCBI Taxonomy" id="2710758"/>
    <lineage>
        <taxon>Bacteria</taxon>
        <taxon>Bacillati</taxon>
        <taxon>Chloroflexota</taxon>
        <taxon>Candidatus Thermofontia</taxon>
        <taxon>Phototrophicales</taxon>
        <taxon>Phototrophicaceae</taxon>
        <taxon>Phototrophicus</taxon>
    </lineage>
</organism>
<evidence type="ECO:0000313" key="2">
    <source>
        <dbReference type="EMBL" id="QPC81981.1"/>
    </source>
</evidence>
<dbReference type="Pfam" id="PF01636">
    <property type="entry name" value="APH"/>
    <property type="match status" value="1"/>
</dbReference>
<name>A0A7S8E7V4_9CHLR</name>
<dbReference type="EMBL" id="CP062983">
    <property type="protein sequence ID" value="QPC81981.1"/>
    <property type="molecule type" value="Genomic_DNA"/>
</dbReference>
<protein>
    <submittedName>
        <fullName evidence="2">Phosphotransferase</fullName>
    </submittedName>
</protein>
<keyword evidence="3" id="KW-1185">Reference proteome</keyword>
<accession>A0A7S8E7V4</accession>
<dbReference type="Gene3D" id="3.90.1200.10">
    <property type="match status" value="1"/>
</dbReference>
<evidence type="ECO:0000259" key="1">
    <source>
        <dbReference type="Pfam" id="PF01636"/>
    </source>
</evidence>
<dbReference type="GO" id="GO:0016740">
    <property type="term" value="F:transferase activity"/>
    <property type="evidence" value="ECO:0007669"/>
    <property type="project" value="UniProtKB-KW"/>
</dbReference>
<proteinExistence type="predicted"/>
<dbReference type="SUPFAM" id="SSF56112">
    <property type="entry name" value="Protein kinase-like (PK-like)"/>
    <property type="match status" value="1"/>
</dbReference>
<dbReference type="Proteomes" id="UP000594468">
    <property type="component" value="Chromosome"/>
</dbReference>
<dbReference type="InterPro" id="IPR051678">
    <property type="entry name" value="AGP_Transferase"/>
</dbReference>
<sequence length="307" mass="34992">MDDVSVDPRFIQLVRKLVPDAHLLRAWPLMGGISAQVTALEIRLPDDTLKKWVIRQQGDYGYRVDPGGIAKEAHAMVCLKDAGVAVPGLIYQDDTRTLLDFPFLIMEYIDGEAQFAPPDLPRYLEQFTQQLVRIHIVDASLPALQPLPNLHDAYTLKVQNQPATLDDTLQEGRIRQALAAFWPFSRMNAVNLLHGDYWPGNVLWRDEMLAAVIDFEDVALGDPLADLSNSRIEVLWAFGTEAMRDFTRLYQALRPELDYANLAQWDLFAALRPAGQISEWAWNADDERHMREVHAWFVADIFERLGQ</sequence>
<dbReference type="InterPro" id="IPR011009">
    <property type="entry name" value="Kinase-like_dom_sf"/>
</dbReference>
<reference evidence="2 3" key="1">
    <citation type="submission" date="2020-02" db="EMBL/GenBank/DDBJ databases">
        <authorList>
            <person name="Zheng R.K."/>
            <person name="Sun C.M."/>
        </authorList>
    </citation>
    <scope>NUCLEOTIDE SEQUENCE [LARGE SCALE GENOMIC DNA]</scope>
    <source>
        <strain evidence="3">rifampicinis</strain>
    </source>
</reference>
<feature type="domain" description="Aminoglycoside phosphotransferase" evidence="1">
    <location>
        <begin position="58"/>
        <end position="251"/>
    </location>
</feature>
<dbReference type="AlphaFoldDB" id="A0A7S8E7V4"/>